<dbReference type="KEGG" id="aba:Acid345_0980"/>
<name>Q1IT17_KORVE</name>
<dbReference type="Proteomes" id="UP000002432">
    <property type="component" value="Chromosome"/>
</dbReference>
<proteinExistence type="predicted"/>
<gene>
    <name evidence="3" type="ordered locus">Acid345_0980</name>
</gene>
<evidence type="ECO:0000256" key="2">
    <source>
        <dbReference type="SAM" id="MobiDB-lite"/>
    </source>
</evidence>
<dbReference type="RefSeq" id="WP_011521785.1">
    <property type="nucleotide sequence ID" value="NC_008009.1"/>
</dbReference>
<dbReference type="EnsemblBacteria" id="ABF39983">
    <property type="protein sequence ID" value="ABF39983"/>
    <property type="gene ID" value="Acid345_0980"/>
</dbReference>
<dbReference type="HOGENOM" id="CLU_646870_0_0_0"/>
<dbReference type="STRING" id="204669.Acid345_0980"/>
<dbReference type="AlphaFoldDB" id="Q1IT17"/>
<evidence type="ECO:0000313" key="4">
    <source>
        <dbReference type="Proteomes" id="UP000002432"/>
    </source>
</evidence>
<dbReference type="EMBL" id="CP000360">
    <property type="protein sequence ID" value="ABF39983.1"/>
    <property type="molecule type" value="Genomic_DNA"/>
</dbReference>
<keyword evidence="4" id="KW-1185">Reference proteome</keyword>
<feature type="coiled-coil region" evidence="1">
    <location>
        <begin position="162"/>
        <end position="223"/>
    </location>
</feature>
<dbReference type="eggNOG" id="ENOG50342NF">
    <property type="taxonomic scope" value="Bacteria"/>
</dbReference>
<sequence length="424" mass="48111">MHKFVFLDTNIFEHFPPITDIDWPRLADCDSVTLVISPVTIGELNRHKDGANRPRLKQRAATAIRLLSTYERLGGTPTVRTGTDILFLPNEPLINFAEHRLSSDIPDDRLLASAIEYALDHTLPSDRVLVTSADLGLTIKGKSKINVKMLAMDESLRIPQELEPEEKRIAELESQLQAFTARSPKLTLMFEDGDLFRSTRISRAEKQLTLNELSEEIGQLKKQYPYLAPTLGPTGYAYFQGGPEICRRYNGELNEFFKAYEKFLIEEVESENWNERTRSISLVLRNDGGIPADDIDVWLDFPEDLDLLSDEDFLEPPVEPDPPQHPGERRHPATAGFFDSKVAQEPEDEPSNARLVEIQRGASSSVHFVVARLKHTMKEALPTVHVHFPRITSVRSFGFKYRIVAANYPKPFEGQLNMKVDLCD</sequence>
<evidence type="ECO:0000256" key="1">
    <source>
        <dbReference type="SAM" id="Coils"/>
    </source>
</evidence>
<protein>
    <submittedName>
        <fullName evidence="3">Uncharacterized protein</fullName>
    </submittedName>
</protein>
<organism evidence="3 4">
    <name type="scientific">Koribacter versatilis (strain Ellin345)</name>
    <dbReference type="NCBI Taxonomy" id="204669"/>
    <lineage>
        <taxon>Bacteria</taxon>
        <taxon>Pseudomonadati</taxon>
        <taxon>Acidobacteriota</taxon>
        <taxon>Terriglobia</taxon>
        <taxon>Terriglobales</taxon>
        <taxon>Candidatus Korobacteraceae</taxon>
        <taxon>Candidatus Korobacter</taxon>
    </lineage>
</organism>
<reference evidence="3 4" key="1">
    <citation type="journal article" date="2009" name="Appl. Environ. Microbiol.">
        <title>Three genomes from the phylum Acidobacteria provide insight into the lifestyles of these microorganisms in soils.</title>
        <authorList>
            <person name="Ward N.L."/>
            <person name="Challacombe J.F."/>
            <person name="Janssen P.H."/>
            <person name="Henrissat B."/>
            <person name="Coutinho P.M."/>
            <person name="Wu M."/>
            <person name="Xie G."/>
            <person name="Haft D.H."/>
            <person name="Sait M."/>
            <person name="Badger J."/>
            <person name="Barabote R.D."/>
            <person name="Bradley B."/>
            <person name="Brettin T.S."/>
            <person name="Brinkac L.M."/>
            <person name="Bruce D."/>
            <person name="Creasy T."/>
            <person name="Daugherty S.C."/>
            <person name="Davidsen T.M."/>
            <person name="DeBoy R.T."/>
            <person name="Detter J.C."/>
            <person name="Dodson R.J."/>
            <person name="Durkin A.S."/>
            <person name="Ganapathy A."/>
            <person name="Gwinn-Giglio M."/>
            <person name="Han C.S."/>
            <person name="Khouri H."/>
            <person name="Kiss H."/>
            <person name="Kothari S.P."/>
            <person name="Madupu R."/>
            <person name="Nelson K.E."/>
            <person name="Nelson W.C."/>
            <person name="Paulsen I."/>
            <person name="Penn K."/>
            <person name="Ren Q."/>
            <person name="Rosovitz M.J."/>
            <person name="Selengut J.D."/>
            <person name="Shrivastava S."/>
            <person name="Sullivan S.A."/>
            <person name="Tapia R."/>
            <person name="Thompson L.S."/>
            <person name="Watkins K.L."/>
            <person name="Yang Q."/>
            <person name="Yu C."/>
            <person name="Zafar N."/>
            <person name="Zhou L."/>
            <person name="Kuske C.R."/>
        </authorList>
    </citation>
    <scope>NUCLEOTIDE SEQUENCE [LARGE SCALE GENOMIC DNA]</scope>
    <source>
        <strain evidence="3 4">Ellin345</strain>
    </source>
</reference>
<dbReference type="OrthoDB" id="1435640at2"/>
<evidence type="ECO:0000313" key="3">
    <source>
        <dbReference type="EMBL" id="ABF39983.1"/>
    </source>
</evidence>
<accession>Q1IT17</accession>
<keyword evidence="1" id="KW-0175">Coiled coil</keyword>
<dbReference type="Gene3D" id="3.40.50.1010">
    <property type="entry name" value="5'-nuclease"/>
    <property type="match status" value="1"/>
</dbReference>
<feature type="region of interest" description="Disordered" evidence="2">
    <location>
        <begin position="312"/>
        <end position="331"/>
    </location>
</feature>